<dbReference type="AlphaFoldDB" id="A0A6A6AS88"/>
<dbReference type="InterPro" id="IPR007344">
    <property type="entry name" value="GrpB/CoaE"/>
</dbReference>
<name>A0A6A6AS88_9PLEO</name>
<accession>A0A6A6AS88</accession>
<reference evidence="2" key="1">
    <citation type="journal article" date="2020" name="Stud. Mycol.">
        <title>101 Dothideomycetes genomes: a test case for predicting lifestyles and emergence of pathogens.</title>
        <authorList>
            <person name="Haridas S."/>
            <person name="Albert R."/>
            <person name="Binder M."/>
            <person name="Bloem J."/>
            <person name="Labutti K."/>
            <person name="Salamov A."/>
            <person name="Andreopoulos B."/>
            <person name="Baker S."/>
            <person name="Barry K."/>
            <person name="Bills G."/>
            <person name="Bluhm B."/>
            <person name="Cannon C."/>
            <person name="Castanera R."/>
            <person name="Culley D."/>
            <person name="Daum C."/>
            <person name="Ezra D."/>
            <person name="Gonzalez J."/>
            <person name="Henrissat B."/>
            <person name="Kuo A."/>
            <person name="Liang C."/>
            <person name="Lipzen A."/>
            <person name="Lutzoni F."/>
            <person name="Magnuson J."/>
            <person name="Mondo S."/>
            <person name="Nolan M."/>
            <person name="Ohm R."/>
            <person name="Pangilinan J."/>
            <person name="Park H.-J."/>
            <person name="Ramirez L."/>
            <person name="Alfaro M."/>
            <person name="Sun H."/>
            <person name="Tritt A."/>
            <person name="Yoshinaga Y."/>
            <person name="Zwiers L.-H."/>
            <person name="Turgeon B."/>
            <person name="Goodwin S."/>
            <person name="Spatafora J."/>
            <person name="Crous P."/>
            <person name="Grigoriev I."/>
        </authorList>
    </citation>
    <scope>NUCLEOTIDE SEQUENCE</scope>
    <source>
        <strain evidence="2">CBS 119687</strain>
    </source>
</reference>
<gene>
    <name evidence="2" type="ORF">P153DRAFT_380894</name>
</gene>
<proteinExistence type="predicted"/>
<dbReference type="GeneID" id="54410411"/>
<dbReference type="Proteomes" id="UP000799771">
    <property type="component" value="Unassembled WGS sequence"/>
</dbReference>
<protein>
    <submittedName>
        <fullName evidence="2">Uncharacterized protein</fullName>
    </submittedName>
</protein>
<dbReference type="OrthoDB" id="630895at2759"/>
<dbReference type="Gene3D" id="3.30.460.10">
    <property type="entry name" value="Beta Polymerase, domain 2"/>
    <property type="match status" value="1"/>
</dbReference>
<sequence>MAAVPQPSNLASPQHFEQINHDLEAHLQDISIISIQHIDHTSIPSLAAKPTIDIAIAIIVAQEMVQPALHALMEQHFEYLGEQGVTGYHILTHPKQSPRHNIYICTNSTSTTKDDIPPRKTTKPDTAIHPQTTSPTIPPTPTPRLLLRDFT</sequence>
<dbReference type="RefSeq" id="XP_033528094.1">
    <property type="nucleotide sequence ID" value="XM_033669979.1"/>
</dbReference>
<evidence type="ECO:0000256" key="1">
    <source>
        <dbReference type="SAM" id="MobiDB-lite"/>
    </source>
</evidence>
<keyword evidence="3" id="KW-1185">Reference proteome</keyword>
<organism evidence="2 3">
    <name type="scientific">Dothidotthia symphoricarpi CBS 119687</name>
    <dbReference type="NCBI Taxonomy" id="1392245"/>
    <lineage>
        <taxon>Eukaryota</taxon>
        <taxon>Fungi</taxon>
        <taxon>Dikarya</taxon>
        <taxon>Ascomycota</taxon>
        <taxon>Pezizomycotina</taxon>
        <taxon>Dothideomycetes</taxon>
        <taxon>Pleosporomycetidae</taxon>
        <taxon>Pleosporales</taxon>
        <taxon>Dothidotthiaceae</taxon>
        <taxon>Dothidotthia</taxon>
    </lineage>
</organism>
<evidence type="ECO:0000313" key="3">
    <source>
        <dbReference type="Proteomes" id="UP000799771"/>
    </source>
</evidence>
<dbReference type="EMBL" id="ML977498">
    <property type="protein sequence ID" value="KAF2133707.1"/>
    <property type="molecule type" value="Genomic_DNA"/>
</dbReference>
<evidence type="ECO:0000313" key="2">
    <source>
        <dbReference type="EMBL" id="KAF2133707.1"/>
    </source>
</evidence>
<dbReference type="PANTHER" id="PTHR34822:SF1">
    <property type="entry name" value="GRPB FAMILY PROTEIN"/>
    <property type="match status" value="1"/>
</dbReference>
<dbReference type="SUPFAM" id="SSF81301">
    <property type="entry name" value="Nucleotidyltransferase"/>
    <property type="match status" value="1"/>
</dbReference>
<feature type="region of interest" description="Disordered" evidence="1">
    <location>
        <begin position="108"/>
        <end position="151"/>
    </location>
</feature>
<dbReference type="Pfam" id="PF04229">
    <property type="entry name" value="GrpB"/>
    <property type="match status" value="1"/>
</dbReference>
<dbReference type="InterPro" id="IPR043519">
    <property type="entry name" value="NT_sf"/>
</dbReference>
<dbReference type="PANTHER" id="PTHR34822">
    <property type="entry name" value="GRPB DOMAIN PROTEIN (AFU_ORTHOLOGUE AFUA_1G01530)"/>
    <property type="match status" value="1"/>
</dbReference>